<evidence type="ECO:0000313" key="8">
    <source>
        <dbReference type="EMBL" id="RUT28080.1"/>
    </source>
</evidence>
<dbReference type="InterPro" id="IPR003740">
    <property type="entry name" value="YitT"/>
</dbReference>
<name>A0A433X267_9BACL</name>
<dbReference type="RefSeq" id="WP_127200819.1">
    <property type="nucleotide sequence ID" value="NZ_RZNX01000012.1"/>
</dbReference>
<dbReference type="Pfam" id="PF02588">
    <property type="entry name" value="YitT_membrane"/>
    <property type="match status" value="1"/>
</dbReference>
<dbReference type="AlphaFoldDB" id="A0A433X267"/>
<evidence type="ECO:0000256" key="3">
    <source>
        <dbReference type="ARBA" id="ARBA00022692"/>
    </source>
</evidence>
<sequence length="292" mass="31701">MLPRPNRQHSKRSLSSILLRCMFIIIGAVCYAVALELFLVPNDITDGGVTGISVIVSHFTSLPLGMFLFLLNLPFLIVGYKQIGKTFAFSTLLGIIVMSVTTLLLHSVQAFSQETTLAFVFGGILLGLGTGIVIRSGGSLDGTEIIAILISRKTPFSVGEIIMILNVFILGGAGFVFGWDAALFSILAYYIAFKVIDITIDGLNESKSVWIISNNIDEIGDAIISRLGRGVTYLSGEGGFSGDPKKVIFCVITRLEEAKLKEIVNHFDERAFLAVGNIHDVKGGRFKKKDIH</sequence>
<keyword evidence="3 6" id="KW-0812">Transmembrane</keyword>
<dbReference type="InterPro" id="IPR015867">
    <property type="entry name" value="N-reg_PII/ATP_PRibTrfase_C"/>
</dbReference>
<evidence type="ECO:0000313" key="9">
    <source>
        <dbReference type="Proteomes" id="UP000272464"/>
    </source>
</evidence>
<comment type="caution">
    <text evidence="8">The sequence shown here is derived from an EMBL/GenBank/DDBJ whole genome shotgun (WGS) entry which is preliminary data.</text>
</comment>
<accession>A0A433X267</accession>
<dbReference type="PANTHER" id="PTHR33545:SF3">
    <property type="entry name" value="UPF0750 MEMBRANE PROTEIN YQFU"/>
    <property type="match status" value="1"/>
</dbReference>
<feature type="transmembrane region" description="Helical" evidence="6">
    <location>
        <begin position="155"/>
        <end position="175"/>
    </location>
</feature>
<evidence type="ECO:0000259" key="7">
    <source>
        <dbReference type="Pfam" id="PF10035"/>
    </source>
</evidence>
<dbReference type="Pfam" id="PF10035">
    <property type="entry name" value="DUF2179"/>
    <property type="match status" value="1"/>
</dbReference>
<feature type="domain" description="DUF2179" evidence="7">
    <location>
        <begin position="229"/>
        <end position="283"/>
    </location>
</feature>
<keyword evidence="4 6" id="KW-1133">Transmembrane helix</keyword>
<feature type="transmembrane region" description="Helical" evidence="6">
    <location>
        <begin position="87"/>
        <end position="105"/>
    </location>
</feature>
<keyword evidence="9" id="KW-1185">Reference proteome</keyword>
<keyword evidence="5 6" id="KW-0472">Membrane</keyword>
<dbReference type="Proteomes" id="UP000272464">
    <property type="component" value="Unassembled WGS sequence"/>
</dbReference>
<dbReference type="CDD" id="cd16380">
    <property type="entry name" value="YitT_C"/>
    <property type="match status" value="1"/>
</dbReference>
<feature type="transmembrane region" description="Helical" evidence="6">
    <location>
        <begin position="21"/>
        <end position="40"/>
    </location>
</feature>
<evidence type="ECO:0000256" key="5">
    <source>
        <dbReference type="ARBA" id="ARBA00023136"/>
    </source>
</evidence>
<organism evidence="8 9">
    <name type="scientific">Paenibacillus zeisoli</name>
    <dbReference type="NCBI Taxonomy" id="2496267"/>
    <lineage>
        <taxon>Bacteria</taxon>
        <taxon>Bacillati</taxon>
        <taxon>Bacillota</taxon>
        <taxon>Bacilli</taxon>
        <taxon>Bacillales</taxon>
        <taxon>Paenibacillaceae</taxon>
        <taxon>Paenibacillus</taxon>
    </lineage>
</organism>
<dbReference type="InterPro" id="IPR019264">
    <property type="entry name" value="DUF2179"/>
</dbReference>
<evidence type="ECO:0000256" key="1">
    <source>
        <dbReference type="ARBA" id="ARBA00004651"/>
    </source>
</evidence>
<dbReference type="Gene3D" id="3.30.70.120">
    <property type="match status" value="1"/>
</dbReference>
<feature type="transmembrane region" description="Helical" evidence="6">
    <location>
        <begin position="52"/>
        <end position="75"/>
    </location>
</feature>
<comment type="subcellular location">
    <subcellularLocation>
        <location evidence="1">Cell membrane</location>
        <topology evidence="1">Multi-pass membrane protein</topology>
    </subcellularLocation>
</comment>
<dbReference type="InterPro" id="IPR051461">
    <property type="entry name" value="UPF0750_membrane"/>
</dbReference>
<dbReference type="PIRSF" id="PIRSF006483">
    <property type="entry name" value="Membrane_protein_YitT"/>
    <property type="match status" value="1"/>
</dbReference>
<reference evidence="8 9" key="1">
    <citation type="submission" date="2018-12" db="EMBL/GenBank/DDBJ databases">
        <authorList>
            <person name="Sun L."/>
            <person name="Chen Z."/>
        </authorList>
    </citation>
    <scope>NUCLEOTIDE SEQUENCE [LARGE SCALE GENOMIC DNA]</scope>
    <source>
        <strain evidence="8 9">3-5-3</strain>
    </source>
</reference>
<feature type="transmembrane region" description="Helical" evidence="6">
    <location>
        <begin position="117"/>
        <end position="134"/>
    </location>
</feature>
<dbReference type="PANTHER" id="PTHR33545">
    <property type="entry name" value="UPF0750 MEMBRANE PROTEIN YITT-RELATED"/>
    <property type="match status" value="1"/>
</dbReference>
<dbReference type="EMBL" id="RZNX01000012">
    <property type="protein sequence ID" value="RUT28080.1"/>
    <property type="molecule type" value="Genomic_DNA"/>
</dbReference>
<evidence type="ECO:0000256" key="4">
    <source>
        <dbReference type="ARBA" id="ARBA00022989"/>
    </source>
</evidence>
<gene>
    <name evidence="8" type="ORF">EJP77_18835</name>
</gene>
<evidence type="ECO:0000256" key="2">
    <source>
        <dbReference type="ARBA" id="ARBA00022475"/>
    </source>
</evidence>
<dbReference type="GO" id="GO:0005886">
    <property type="term" value="C:plasma membrane"/>
    <property type="evidence" value="ECO:0007669"/>
    <property type="project" value="UniProtKB-SubCell"/>
</dbReference>
<keyword evidence="2" id="KW-1003">Cell membrane</keyword>
<proteinExistence type="predicted"/>
<dbReference type="OrthoDB" id="265478at2"/>
<evidence type="ECO:0000256" key="6">
    <source>
        <dbReference type="SAM" id="Phobius"/>
    </source>
</evidence>
<protein>
    <submittedName>
        <fullName evidence="8">YitT family protein</fullName>
    </submittedName>
</protein>